<evidence type="ECO:0000313" key="3">
    <source>
        <dbReference type="Proteomes" id="UP001264519"/>
    </source>
</evidence>
<dbReference type="RefSeq" id="WP_309652874.1">
    <property type="nucleotide sequence ID" value="NZ_JARWAK010000008.1"/>
</dbReference>
<organism evidence="2 3">
    <name type="scientific">Halomonas koreensis</name>
    <dbReference type="NCBI Taxonomy" id="245385"/>
    <lineage>
        <taxon>Bacteria</taxon>
        <taxon>Pseudomonadati</taxon>
        <taxon>Pseudomonadota</taxon>
        <taxon>Gammaproteobacteria</taxon>
        <taxon>Oceanospirillales</taxon>
        <taxon>Halomonadaceae</taxon>
        <taxon>Halomonas</taxon>
    </lineage>
</organism>
<accession>A0ABU1G2W2</accession>
<protein>
    <submittedName>
        <fullName evidence="2">Uncharacterized protein</fullName>
    </submittedName>
</protein>
<dbReference type="EMBL" id="JARWAK010000008">
    <property type="protein sequence ID" value="MDR5867281.1"/>
    <property type="molecule type" value="Genomic_DNA"/>
</dbReference>
<sequence>MSRRHDQQQALSYRSRLEASESSAAGMGWRGWLAHRCRRLAARLDGDISLRLRVETLPCLERQEVARCVEAGLAHANTLLIDACRAEAMEGHLRAECSELYDDQADALIPWRPRHGD</sequence>
<evidence type="ECO:0000256" key="1">
    <source>
        <dbReference type="SAM" id="MobiDB-lite"/>
    </source>
</evidence>
<dbReference type="Proteomes" id="UP001264519">
    <property type="component" value="Unassembled WGS sequence"/>
</dbReference>
<keyword evidence="3" id="KW-1185">Reference proteome</keyword>
<gene>
    <name evidence="2" type="ORF">QC818_10810</name>
</gene>
<reference evidence="2 3" key="1">
    <citation type="submission" date="2023-04" db="EMBL/GenBank/DDBJ databases">
        <title>A long-awaited taxogenomic arrangement of the family Halomonadaceae.</title>
        <authorList>
            <person name="De La Haba R."/>
            <person name="Chuvochina M."/>
            <person name="Wittouck S."/>
            <person name="Arahal D.R."/>
            <person name="Sanchez-Porro C."/>
            <person name="Hugenholtz P."/>
            <person name="Ventosa A."/>
        </authorList>
    </citation>
    <scope>NUCLEOTIDE SEQUENCE [LARGE SCALE GENOMIC DNA]</scope>
    <source>
        <strain evidence="2 3">DSM 23530</strain>
    </source>
</reference>
<comment type="caution">
    <text evidence="2">The sequence shown here is derived from an EMBL/GenBank/DDBJ whole genome shotgun (WGS) entry which is preliminary data.</text>
</comment>
<feature type="region of interest" description="Disordered" evidence="1">
    <location>
        <begin position="1"/>
        <end position="25"/>
    </location>
</feature>
<name>A0ABU1G2W2_9GAMM</name>
<proteinExistence type="predicted"/>
<evidence type="ECO:0000313" key="2">
    <source>
        <dbReference type="EMBL" id="MDR5867281.1"/>
    </source>
</evidence>